<accession>A0A2H3DT14</accession>
<dbReference type="OMA" id="ANYTHIY"/>
<dbReference type="Proteomes" id="UP000217790">
    <property type="component" value="Unassembled WGS sequence"/>
</dbReference>
<gene>
    <name evidence="2" type="ORF">ARMGADRAFT_182947</name>
</gene>
<feature type="compositionally biased region" description="Gly residues" evidence="1">
    <location>
        <begin position="356"/>
        <end position="381"/>
    </location>
</feature>
<feature type="region of interest" description="Disordered" evidence="1">
    <location>
        <begin position="345"/>
        <end position="381"/>
    </location>
</feature>
<name>A0A2H3DT14_ARMGA</name>
<evidence type="ECO:0000313" key="2">
    <source>
        <dbReference type="EMBL" id="PBK92237.1"/>
    </source>
</evidence>
<evidence type="ECO:0000256" key="1">
    <source>
        <dbReference type="SAM" id="MobiDB-lite"/>
    </source>
</evidence>
<dbReference type="InParanoid" id="A0A2H3DT14"/>
<sequence length="381" mass="41391">MSNSPMRPEIIHAPATPPMSPDNAPAGNLAFTLPPADGFPEVQGWTKSGTAINLSNLVERSRDDLSHPKCLLYAANPSFPGDQITQITDSLTSAIQGITGNENICLAPPVLTRGPAKSEREIQLGVEPFLFCLSNITTGQRDRLVSQQCWSTDVITFFVIPFTPKPLTYLTTIHKLTHPDTEAGARGVSGVVKMAIRNSPEATAFITANRDAISSSLSPEQAVAMIINSVTVRKMDLIVTGGHKERTWAIYATSPTEMFNTYLTWRNLIGTLSFDADLATHGEGVHYPKELRCTLCYGIDHPTPLCPYPLTTGWRGPVPHAAGRKNAAPTIDFDALQVLDIHRTPARETRSDRGRGTWGGGRGYRGSRGQRGGRGLNYGPY</sequence>
<evidence type="ECO:0000313" key="3">
    <source>
        <dbReference type="Proteomes" id="UP000217790"/>
    </source>
</evidence>
<keyword evidence="3" id="KW-1185">Reference proteome</keyword>
<protein>
    <submittedName>
        <fullName evidence="2">Uncharacterized protein</fullName>
    </submittedName>
</protein>
<reference evidence="3" key="1">
    <citation type="journal article" date="2017" name="Nat. Ecol. Evol.">
        <title>Genome expansion and lineage-specific genetic innovations in the forest pathogenic fungi Armillaria.</title>
        <authorList>
            <person name="Sipos G."/>
            <person name="Prasanna A.N."/>
            <person name="Walter M.C."/>
            <person name="O'Connor E."/>
            <person name="Balint B."/>
            <person name="Krizsan K."/>
            <person name="Kiss B."/>
            <person name="Hess J."/>
            <person name="Varga T."/>
            <person name="Slot J."/>
            <person name="Riley R."/>
            <person name="Boka B."/>
            <person name="Rigling D."/>
            <person name="Barry K."/>
            <person name="Lee J."/>
            <person name="Mihaltcheva S."/>
            <person name="LaButti K."/>
            <person name="Lipzen A."/>
            <person name="Waldron R."/>
            <person name="Moloney N.M."/>
            <person name="Sperisen C."/>
            <person name="Kredics L."/>
            <person name="Vagvoelgyi C."/>
            <person name="Patrignani A."/>
            <person name="Fitzpatrick D."/>
            <person name="Nagy I."/>
            <person name="Doyle S."/>
            <person name="Anderson J.B."/>
            <person name="Grigoriev I.V."/>
            <person name="Gueldener U."/>
            <person name="Muensterkoetter M."/>
            <person name="Nagy L.G."/>
        </authorList>
    </citation>
    <scope>NUCLEOTIDE SEQUENCE [LARGE SCALE GENOMIC DNA]</scope>
    <source>
        <strain evidence="3">Ar21-2</strain>
    </source>
</reference>
<dbReference type="OrthoDB" id="2664977at2759"/>
<feature type="compositionally biased region" description="Basic and acidic residues" evidence="1">
    <location>
        <begin position="345"/>
        <end position="355"/>
    </location>
</feature>
<feature type="region of interest" description="Disordered" evidence="1">
    <location>
        <begin position="1"/>
        <end position="29"/>
    </location>
</feature>
<dbReference type="STRING" id="47427.A0A2H3DT14"/>
<organism evidence="2 3">
    <name type="scientific">Armillaria gallica</name>
    <name type="common">Bulbous honey fungus</name>
    <name type="synonym">Armillaria bulbosa</name>
    <dbReference type="NCBI Taxonomy" id="47427"/>
    <lineage>
        <taxon>Eukaryota</taxon>
        <taxon>Fungi</taxon>
        <taxon>Dikarya</taxon>
        <taxon>Basidiomycota</taxon>
        <taxon>Agaricomycotina</taxon>
        <taxon>Agaricomycetes</taxon>
        <taxon>Agaricomycetidae</taxon>
        <taxon>Agaricales</taxon>
        <taxon>Marasmiineae</taxon>
        <taxon>Physalacriaceae</taxon>
        <taxon>Armillaria</taxon>
    </lineage>
</organism>
<dbReference type="EMBL" id="KZ293659">
    <property type="protein sequence ID" value="PBK92237.1"/>
    <property type="molecule type" value="Genomic_DNA"/>
</dbReference>
<dbReference type="AlphaFoldDB" id="A0A2H3DT14"/>
<proteinExistence type="predicted"/>